<dbReference type="SUPFAM" id="SSF52540">
    <property type="entry name" value="P-loop containing nucleoside triphosphate hydrolases"/>
    <property type="match status" value="1"/>
</dbReference>
<proteinExistence type="predicted"/>
<dbReference type="InterPro" id="IPR038727">
    <property type="entry name" value="NadR/Ttd14_AAA_dom"/>
</dbReference>
<dbReference type="InterPro" id="IPR027417">
    <property type="entry name" value="P-loop_NTPase"/>
</dbReference>
<dbReference type="Gene3D" id="3.40.50.300">
    <property type="entry name" value="P-loop containing nucleotide triphosphate hydrolases"/>
    <property type="match status" value="1"/>
</dbReference>
<comment type="caution">
    <text evidence="2">The sequence shown here is derived from an EMBL/GenBank/DDBJ whole genome shotgun (WGS) entry which is preliminary data.</text>
</comment>
<sequence>MSVETRCIYLVGPSSTGKTTLCRALAAKLKLDKASVISEVAREVLKSHNFTRDHVNLLRMQEAILEAHLKRESEVLGRTSAPLLLCDRSAIDPVAYAILGAKNDNDAEERKKILITSAAFQEALNRYRKSLFILFKPVEGWLVDDGVRSLDNKIGCAEVFETVLEEFDIKFLKMGPDMTDLSERVQFAVDAIQESFGIILEE</sequence>
<keyword evidence="3" id="KW-1185">Reference proteome</keyword>
<dbReference type="AlphaFoldDB" id="A0A8H5GSU7"/>
<protein>
    <recommendedName>
        <fullName evidence="1">NadR/Ttd14 AAA domain-containing protein</fullName>
    </recommendedName>
</protein>
<evidence type="ECO:0000313" key="2">
    <source>
        <dbReference type="EMBL" id="KAF5370270.1"/>
    </source>
</evidence>
<dbReference type="Proteomes" id="UP000559256">
    <property type="component" value="Unassembled WGS sequence"/>
</dbReference>
<evidence type="ECO:0000259" key="1">
    <source>
        <dbReference type="Pfam" id="PF13521"/>
    </source>
</evidence>
<dbReference type="Pfam" id="PF13521">
    <property type="entry name" value="AAA_28"/>
    <property type="match status" value="1"/>
</dbReference>
<accession>A0A8H5GSU7</accession>
<reference evidence="2 3" key="1">
    <citation type="journal article" date="2020" name="ISME J.">
        <title>Uncovering the hidden diversity of litter-decomposition mechanisms in mushroom-forming fungi.</title>
        <authorList>
            <person name="Floudas D."/>
            <person name="Bentzer J."/>
            <person name="Ahren D."/>
            <person name="Johansson T."/>
            <person name="Persson P."/>
            <person name="Tunlid A."/>
        </authorList>
    </citation>
    <scope>NUCLEOTIDE SEQUENCE [LARGE SCALE GENOMIC DNA]</scope>
    <source>
        <strain evidence="2 3">CBS 291.85</strain>
    </source>
</reference>
<organism evidence="2 3">
    <name type="scientific">Tetrapyrgos nigripes</name>
    <dbReference type="NCBI Taxonomy" id="182062"/>
    <lineage>
        <taxon>Eukaryota</taxon>
        <taxon>Fungi</taxon>
        <taxon>Dikarya</taxon>
        <taxon>Basidiomycota</taxon>
        <taxon>Agaricomycotina</taxon>
        <taxon>Agaricomycetes</taxon>
        <taxon>Agaricomycetidae</taxon>
        <taxon>Agaricales</taxon>
        <taxon>Marasmiineae</taxon>
        <taxon>Marasmiaceae</taxon>
        <taxon>Tetrapyrgos</taxon>
    </lineage>
</organism>
<dbReference type="EMBL" id="JAACJM010000011">
    <property type="protein sequence ID" value="KAF5370270.1"/>
    <property type="molecule type" value="Genomic_DNA"/>
</dbReference>
<feature type="domain" description="NadR/Ttd14 AAA" evidence="1">
    <location>
        <begin position="8"/>
        <end position="175"/>
    </location>
</feature>
<evidence type="ECO:0000313" key="3">
    <source>
        <dbReference type="Proteomes" id="UP000559256"/>
    </source>
</evidence>
<dbReference type="OrthoDB" id="6118920at2759"/>
<gene>
    <name evidence="2" type="ORF">D9758_006998</name>
</gene>
<name>A0A8H5GSU7_9AGAR</name>